<reference evidence="1" key="2">
    <citation type="submission" date="2022-03" db="EMBL/GenBank/DDBJ databases">
        <title>Draft title - Genomic analysis of global carrot germplasm unveils the trajectory of domestication and the origin of high carotenoid orange carrot.</title>
        <authorList>
            <person name="Iorizzo M."/>
            <person name="Ellison S."/>
            <person name="Senalik D."/>
            <person name="Macko-Podgorni A."/>
            <person name="Grzebelus D."/>
            <person name="Bostan H."/>
            <person name="Rolling W."/>
            <person name="Curaba J."/>
            <person name="Simon P."/>
        </authorList>
    </citation>
    <scope>NUCLEOTIDE SEQUENCE</scope>
    <source>
        <tissue evidence="1">Leaf</tissue>
    </source>
</reference>
<proteinExistence type="predicted"/>
<dbReference type="AlphaFoldDB" id="A0AAF0W3M5"/>
<evidence type="ECO:0000313" key="1">
    <source>
        <dbReference type="EMBL" id="WOG82612.1"/>
    </source>
</evidence>
<name>A0AAF0W3M5_DAUCS</name>
<reference evidence="1" key="1">
    <citation type="journal article" date="2016" name="Nat. Genet.">
        <title>A high-quality carrot genome assembly provides new insights into carotenoid accumulation and asterid genome evolution.</title>
        <authorList>
            <person name="Iorizzo M."/>
            <person name="Ellison S."/>
            <person name="Senalik D."/>
            <person name="Zeng P."/>
            <person name="Satapoomin P."/>
            <person name="Huang J."/>
            <person name="Bowman M."/>
            <person name="Iovene M."/>
            <person name="Sanseverino W."/>
            <person name="Cavagnaro P."/>
            <person name="Yildiz M."/>
            <person name="Macko-Podgorni A."/>
            <person name="Moranska E."/>
            <person name="Grzebelus E."/>
            <person name="Grzebelus D."/>
            <person name="Ashrafi H."/>
            <person name="Zheng Z."/>
            <person name="Cheng S."/>
            <person name="Spooner D."/>
            <person name="Van Deynze A."/>
            <person name="Simon P."/>
        </authorList>
    </citation>
    <scope>NUCLEOTIDE SEQUENCE</scope>
    <source>
        <tissue evidence="1">Leaf</tissue>
    </source>
</reference>
<gene>
    <name evidence="1" type="ORF">DCAR_0101777</name>
</gene>
<evidence type="ECO:0000313" key="2">
    <source>
        <dbReference type="Proteomes" id="UP000077755"/>
    </source>
</evidence>
<keyword evidence="2" id="KW-1185">Reference proteome</keyword>
<dbReference type="EMBL" id="CP093343">
    <property type="protein sequence ID" value="WOG82612.1"/>
    <property type="molecule type" value="Genomic_DNA"/>
</dbReference>
<sequence>MAAGGPPAAETTASRREGSAKLIVSDQISQAVQSTSNLLQLILPRNLLAKISAIKNTEQVMEQLSRVISTLDAYKYNGLQSVPHLKIVARLLENMESSQLKPLYRHFLQDLELADHPS</sequence>
<accession>A0AAF0W3M5</accession>
<organism evidence="1 2">
    <name type="scientific">Daucus carota subsp. sativus</name>
    <name type="common">Carrot</name>
    <dbReference type="NCBI Taxonomy" id="79200"/>
    <lineage>
        <taxon>Eukaryota</taxon>
        <taxon>Viridiplantae</taxon>
        <taxon>Streptophyta</taxon>
        <taxon>Embryophyta</taxon>
        <taxon>Tracheophyta</taxon>
        <taxon>Spermatophyta</taxon>
        <taxon>Magnoliopsida</taxon>
        <taxon>eudicotyledons</taxon>
        <taxon>Gunneridae</taxon>
        <taxon>Pentapetalae</taxon>
        <taxon>asterids</taxon>
        <taxon>campanulids</taxon>
        <taxon>Apiales</taxon>
        <taxon>Apiaceae</taxon>
        <taxon>Apioideae</taxon>
        <taxon>Scandiceae</taxon>
        <taxon>Daucinae</taxon>
        <taxon>Daucus</taxon>
        <taxon>Daucus sect. Daucus</taxon>
    </lineage>
</organism>
<dbReference type="Proteomes" id="UP000077755">
    <property type="component" value="Chromosome 1"/>
</dbReference>
<protein>
    <submittedName>
        <fullName evidence="1">Uncharacterized protein</fullName>
    </submittedName>
</protein>